<feature type="compositionally biased region" description="Pro residues" evidence="7">
    <location>
        <begin position="475"/>
        <end position="488"/>
    </location>
</feature>
<organism evidence="10 11">
    <name type="scientific">Cyclotella cryptica</name>
    <dbReference type="NCBI Taxonomy" id="29204"/>
    <lineage>
        <taxon>Eukaryota</taxon>
        <taxon>Sar</taxon>
        <taxon>Stramenopiles</taxon>
        <taxon>Ochrophyta</taxon>
        <taxon>Bacillariophyta</taxon>
        <taxon>Coscinodiscophyceae</taxon>
        <taxon>Thalassiosirophycidae</taxon>
        <taxon>Stephanodiscales</taxon>
        <taxon>Stephanodiscaceae</taxon>
        <taxon>Cyclotella</taxon>
    </lineage>
</organism>
<evidence type="ECO:0000256" key="3">
    <source>
        <dbReference type="ARBA" id="ARBA00022801"/>
    </source>
</evidence>
<feature type="region of interest" description="Disordered" evidence="7">
    <location>
        <begin position="335"/>
        <end position="390"/>
    </location>
</feature>
<dbReference type="PANTHER" id="PTHR11177">
    <property type="entry name" value="CHITINASE"/>
    <property type="match status" value="1"/>
</dbReference>
<dbReference type="InterPro" id="IPR004302">
    <property type="entry name" value="Cellulose/chitin-bd_N"/>
</dbReference>
<feature type="domain" description="GH18" evidence="9">
    <location>
        <begin position="725"/>
        <end position="1087"/>
    </location>
</feature>
<dbReference type="Pfam" id="PF03067">
    <property type="entry name" value="LPMO_10"/>
    <property type="match status" value="1"/>
</dbReference>
<evidence type="ECO:0000313" key="11">
    <source>
        <dbReference type="Proteomes" id="UP001516023"/>
    </source>
</evidence>
<sequence>MKRYHLFSPTLPLLATSVFHSLPRVEGHGYMKTPRSRNLLAYQERDWENGGGDSPLPEDCPHCLNRGGTRAQCGLLEGIDQMTELPWVRNYDTPLNHRGEPMPPNIQATFSEGDIITIEVMVTTHHKGHFVISACPIVPLLDDESTIDDWLPMNVPTQECFDAFKLRFVEDELYGAPPDPNYPERAYIAPALIAEWTSGVGPVEQPVVGADYKMKFQLPDGLNGEVVLIQWYYLTANSCKHEGYADYEFPSWWGSDVNNYKQMEDCVSVPPDGNGVPEQFWNCGEVKIERKAGSDSSTDLVDAYFSSSNAMTAENELPNVDLLNVTDVDVADSLYGTDVDDTDSPNVADDDDTDLPNVTDDDDTDSPNVTDVDDTDSPNVTDADDTDSLNVTDVDVAEVEEDVLDSQKLCADESGSYYEANSDCTGYIWCISGVPGEEYVCGDGMLYDKKNQICNWADEVHCATAKVQAAAPGESLPPVPPTPHPTTKPNPLLDWDRASMERPHNKTIIGYYASWQWYDRDGLAAPINFDFSKITRANFDLAIVISTHNYQCTIDPPTSSFPGQTLTTMHPRSNNPEITNDLIFHANEEINSAPNGHTIATLRDGANNDTPCEDNRNDYGIVIPSEVAVSGDTFKDDYSAMPPPILPAFEFQGNLENTMANLNQAVPPLPMLPSSPDGTNASKKAKENQEVAVFGDMFDDNYSAMSPQILPNFEFQGCKETKAELQSRFGTDSWADPITLLGPHDWMATSEDPEYCSWDGPGEQPTCSGHHYEEGLIYLAHQAGAEVYPSIGGWSLSDPFPAMAANPTARKNFAQQCVALIKNYNFDGIDIDWEYPGYEEHSGTPDDTENFNLLLDDLRSALDELESQTGIYYGLTAALPCGPSIIDNQDIAHVSSVLTELNLMTYDFHGTWNNKTGVNAPLYDQEGSPEMSVDGCVANWLEGGAQKDKIPWDFKEVSLLRNLILLDSFTIHNTTRSFAGAKGLYEDFDGTDDKANFFEDDGVPQYYNIIAKLGDMTSVRDEQTATQYAYSKTGVVSYDDPRAICDKTEYAISNGLNGYIIWEISGDLMEDLSTPLLDAANEKLSNPSLDCSNMTDVSLSSNNEEDQNASYLYYPLFDGSSSCVNDGNQPSYYSLSDMFDNKEDCCEKHFSWTSECLDSSDMVDGNDEQNGPVSSLYYPLFDGVGSCVNDGNQPPHYSSSDMFDNKEDCCEKHFSWNSNCVSLSSASIDSSSTTTTAATSISSSSSKGALPMYYPKEGFCVNDGNQPSYLTPSELFETEEDCCLYHYSWNSNCLNLENAMIESSSPPITTITTSGTTSSSMYTTTGSIDTTSTSVRITTTTTQYESTAETSSSTEPIHSQNILAQRTTTTSTTSTPPAANLDSTLASSTTTAFATTTTNIAITTELVHFDSTTTTTTSAIHTTTSESTTPAASTTDAKVPFNQFISSTSEYTPEKDVPSQADAFSSTSQQSMAAPIHLKDPDQSLATSYLNDLSSAISNALSQESIGKKEKPEPNRNGDAYTIPVQPFYVDILPYNSGYKLEVRNPNQMSKAVSGFLMSYFDAMDKWPYGNELIDFQLDCQKGKEKFGSEVKLVLSCKGDGIFDGSSIPSRREMNDLINSAFTGSKREEFLEHIYSDYVSELQPNTEDWKQSKEEPEQRSHDPSKDKDEEEDKKTNEVKQNKKEEMMLERKRQQMKEALDKLSGRKRLLRSRIDNK</sequence>
<dbReference type="EMBL" id="JABMIG020000099">
    <property type="protein sequence ID" value="KAL3792653.1"/>
    <property type="molecule type" value="Genomic_DNA"/>
</dbReference>
<dbReference type="Gene3D" id="3.10.50.10">
    <property type="match status" value="1"/>
</dbReference>
<feature type="domain" description="Chitin-binding type-2" evidence="8">
    <location>
        <begin position="407"/>
        <end position="464"/>
    </location>
</feature>
<dbReference type="InterPro" id="IPR001579">
    <property type="entry name" value="Glyco_hydro_18_chit_AS"/>
</dbReference>
<dbReference type="SUPFAM" id="SSF51445">
    <property type="entry name" value="(Trans)glycosidases"/>
    <property type="match status" value="1"/>
</dbReference>
<evidence type="ECO:0000256" key="2">
    <source>
        <dbReference type="ARBA" id="ARBA00022669"/>
    </source>
</evidence>
<keyword evidence="4" id="KW-1015">Disulfide bond</keyword>
<protein>
    <recommendedName>
        <fullName evidence="12">Chitinase</fullName>
    </recommendedName>
</protein>
<evidence type="ECO:0000256" key="4">
    <source>
        <dbReference type="ARBA" id="ARBA00023157"/>
    </source>
</evidence>
<dbReference type="Gene3D" id="3.20.20.80">
    <property type="entry name" value="Glycosidases"/>
    <property type="match status" value="2"/>
</dbReference>
<feature type="region of interest" description="Disordered" evidence="7">
    <location>
        <begin position="1645"/>
        <end position="1716"/>
    </location>
</feature>
<keyword evidence="2" id="KW-0147">Chitin-binding</keyword>
<evidence type="ECO:0008006" key="12">
    <source>
        <dbReference type="Google" id="ProtNLM"/>
    </source>
</evidence>
<dbReference type="PROSITE" id="PS50940">
    <property type="entry name" value="CHIT_BIND_II"/>
    <property type="match status" value="1"/>
</dbReference>
<evidence type="ECO:0000256" key="5">
    <source>
        <dbReference type="ARBA" id="ARBA00023295"/>
    </source>
</evidence>
<dbReference type="InterPro" id="IPR017853">
    <property type="entry name" value="GH"/>
</dbReference>
<dbReference type="InterPro" id="IPR029070">
    <property type="entry name" value="Chitinase_insertion_sf"/>
</dbReference>
<dbReference type="InterPro" id="IPR011583">
    <property type="entry name" value="Chitinase_II/V-like_cat"/>
</dbReference>
<feature type="compositionally biased region" description="Acidic residues" evidence="7">
    <location>
        <begin position="338"/>
        <end position="387"/>
    </location>
</feature>
<dbReference type="Pfam" id="PF01607">
    <property type="entry name" value="CBM_14"/>
    <property type="match status" value="1"/>
</dbReference>
<dbReference type="GO" id="GO:0008061">
    <property type="term" value="F:chitin binding"/>
    <property type="evidence" value="ECO:0007669"/>
    <property type="project" value="UniProtKB-KW"/>
</dbReference>
<dbReference type="Pfam" id="PF00704">
    <property type="entry name" value="Glyco_hydro_18"/>
    <property type="match status" value="1"/>
</dbReference>
<evidence type="ECO:0000256" key="1">
    <source>
        <dbReference type="ARBA" id="ARBA00009121"/>
    </source>
</evidence>
<dbReference type="Gene3D" id="2.170.140.10">
    <property type="entry name" value="Chitin binding domain"/>
    <property type="match status" value="1"/>
</dbReference>
<dbReference type="InterPro" id="IPR002557">
    <property type="entry name" value="Chitin-bd_dom"/>
</dbReference>
<gene>
    <name evidence="10" type="ORF">HJC23_009381</name>
</gene>
<evidence type="ECO:0000259" key="8">
    <source>
        <dbReference type="PROSITE" id="PS50940"/>
    </source>
</evidence>
<comment type="caution">
    <text evidence="10">The sequence shown here is derived from an EMBL/GenBank/DDBJ whole genome shotgun (WGS) entry which is preliminary data.</text>
</comment>
<comment type="similarity">
    <text evidence="1">Belongs to the glycosyl hydrolase 18 family. Chitinase class II subfamily.</text>
</comment>
<keyword evidence="5 6" id="KW-0326">Glycosidase</keyword>
<evidence type="ECO:0000256" key="6">
    <source>
        <dbReference type="RuleBase" id="RU000489"/>
    </source>
</evidence>
<reference evidence="10 11" key="1">
    <citation type="journal article" date="2020" name="G3 (Bethesda)">
        <title>Improved Reference Genome for Cyclotella cryptica CCMP332, a Model for Cell Wall Morphogenesis, Salinity Adaptation, and Lipid Production in Diatoms (Bacillariophyta).</title>
        <authorList>
            <person name="Roberts W.R."/>
            <person name="Downey K.M."/>
            <person name="Ruck E.C."/>
            <person name="Traller J.C."/>
            <person name="Alverson A.J."/>
        </authorList>
    </citation>
    <scope>NUCLEOTIDE SEQUENCE [LARGE SCALE GENOMIC DNA]</scope>
    <source>
        <strain evidence="10 11">CCMP332</strain>
    </source>
</reference>
<evidence type="ECO:0000256" key="7">
    <source>
        <dbReference type="SAM" id="MobiDB-lite"/>
    </source>
</evidence>
<accession>A0ABD3PWV8</accession>
<name>A0ABD3PWV8_9STRA</name>
<dbReference type="InterPro" id="IPR001223">
    <property type="entry name" value="Glyco_hydro18_cat"/>
</dbReference>
<evidence type="ECO:0000259" key="9">
    <source>
        <dbReference type="PROSITE" id="PS51910"/>
    </source>
</evidence>
<dbReference type="PROSITE" id="PS01095">
    <property type="entry name" value="GH18_1"/>
    <property type="match status" value="1"/>
</dbReference>
<evidence type="ECO:0000313" key="10">
    <source>
        <dbReference type="EMBL" id="KAL3792653.1"/>
    </source>
</evidence>
<dbReference type="SMART" id="SM00636">
    <property type="entry name" value="Glyco_18"/>
    <property type="match status" value="1"/>
</dbReference>
<dbReference type="SUPFAM" id="SSF57625">
    <property type="entry name" value="Invertebrate chitin-binding proteins"/>
    <property type="match status" value="1"/>
</dbReference>
<keyword evidence="11" id="KW-1185">Reference proteome</keyword>
<dbReference type="GO" id="GO:1901135">
    <property type="term" value="P:carbohydrate derivative metabolic process"/>
    <property type="evidence" value="ECO:0007669"/>
    <property type="project" value="UniProtKB-ARBA"/>
</dbReference>
<dbReference type="PROSITE" id="PS51910">
    <property type="entry name" value="GH18_2"/>
    <property type="match status" value="1"/>
</dbReference>
<dbReference type="InterPro" id="IPR050314">
    <property type="entry name" value="Glycosyl_Hydrlase_18"/>
</dbReference>
<keyword evidence="3 6" id="KW-0378">Hydrolase</keyword>
<feature type="compositionally biased region" description="Basic and acidic residues" evidence="7">
    <location>
        <begin position="1647"/>
        <end position="1703"/>
    </location>
</feature>
<dbReference type="Proteomes" id="UP001516023">
    <property type="component" value="Unassembled WGS sequence"/>
</dbReference>
<dbReference type="InterPro" id="IPR036508">
    <property type="entry name" value="Chitin-bd_dom_sf"/>
</dbReference>
<proteinExistence type="inferred from homology"/>
<feature type="region of interest" description="Disordered" evidence="7">
    <location>
        <begin position="472"/>
        <end position="492"/>
    </location>
</feature>
<dbReference type="GO" id="GO:0004553">
    <property type="term" value="F:hydrolase activity, hydrolyzing O-glycosyl compounds"/>
    <property type="evidence" value="ECO:0007669"/>
    <property type="project" value="UniProtKB-ARBA"/>
</dbReference>
<dbReference type="SMART" id="SM00494">
    <property type="entry name" value="ChtBD2"/>
    <property type="match status" value="1"/>
</dbReference>
<dbReference type="PANTHER" id="PTHR11177:SF317">
    <property type="entry name" value="CHITINASE 12-RELATED"/>
    <property type="match status" value="1"/>
</dbReference>